<sequence length="518" mass="55929">MPRLAKVGDGWGGSEDYATLALWWAAESGVDYGSAIEAQCKGYLGAVVDISGSAVHGAKIYTDSVTYNGANGDLLAKVITLTVGADNTEVYDLHCSSNSVWNRSLVISLNMTVGTFDRLFCSSDVPDGQYGIFRIDCQSNNVHVRNIVIDANNCKDGLDFRYADYAGTLENVTIINYLNRGLLGSNAHTSNKVFATGGVNGDFNNFPESNTNSASGDASGVHTGYTKTELVDPDNGDYRVKLTSSLHALNIGAFFEAAASQTHQLIYNKINIACSIESIQLTRITNIGFNDLTIQSTIDNFSLVRKSTLAFDDVFVGSQIDNMSVIKYSSLLFNDIAIGSQIDNLALTRYSALIFDELIINSTIDNMELSTTGNKVLQFNSVNVGCSIESLTLSRNATLQYHDLSIASTIDNMNLSGNKALQFNSVSVGCDIDNITLVRKASLQFDEPTVSSEVEHIALTRYTALSFDDLTVVCDIESLTMLLESMPDIIAGSLNIISATLKYHIASNTPQFTVAKGS</sequence>
<evidence type="ECO:0008006" key="3">
    <source>
        <dbReference type="Google" id="ProtNLM"/>
    </source>
</evidence>
<dbReference type="EMBL" id="BSSV01000002">
    <property type="protein sequence ID" value="GLX85043.1"/>
    <property type="molecule type" value="Genomic_DNA"/>
</dbReference>
<keyword evidence="2" id="KW-1185">Reference proteome</keyword>
<dbReference type="RefSeq" id="WP_284296773.1">
    <property type="nucleotide sequence ID" value="NZ_BSSV01000002.1"/>
</dbReference>
<protein>
    <recommendedName>
        <fullName evidence="3">Right-handed parallel beta-helix repeat-containing protein</fullName>
    </recommendedName>
</protein>
<evidence type="ECO:0000313" key="2">
    <source>
        <dbReference type="Proteomes" id="UP001157134"/>
    </source>
</evidence>
<dbReference type="Proteomes" id="UP001157134">
    <property type="component" value="Unassembled WGS sequence"/>
</dbReference>
<accession>A0ABQ6HA95</accession>
<comment type="caution">
    <text evidence="1">The sequence shown here is derived from an EMBL/GenBank/DDBJ whole genome shotgun (WGS) entry which is preliminary data.</text>
</comment>
<gene>
    <name evidence="1" type="ORF">tloyanaT_12950</name>
</gene>
<organism evidence="1 2">
    <name type="scientific">Thalassotalea loyana</name>
    <dbReference type="NCBI Taxonomy" id="280483"/>
    <lineage>
        <taxon>Bacteria</taxon>
        <taxon>Pseudomonadati</taxon>
        <taxon>Pseudomonadota</taxon>
        <taxon>Gammaproteobacteria</taxon>
        <taxon>Alteromonadales</taxon>
        <taxon>Colwelliaceae</taxon>
        <taxon>Thalassotalea</taxon>
    </lineage>
</organism>
<evidence type="ECO:0000313" key="1">
    <source>
        <dbReference type="EMBL" id="GLX85043.1"/>
    </source>
</evidence>
<name>A0ABQ6HA95_9GAMM</name>
<proteinExistence type="predicted"/>
<reference evidence="1 2" key="1">
    <citation type="submission" date="2023-03" db="EMBL/GenBank/DDBJ databases">
        <title>Thalassotalea loyana LMG 22536T draft genome sequence.</title>
        <authorList>
            <person name="Sawabe T."/>
        </authorList>
    </citation>
    <scope>NUCLEOTIDE SEQUENCE [LARGE SCALE GENOMIC DNA]</scope>
    <source>
        <strain evidence="1 2">LMG 22536</strain>
    </source>
</reference>